<evidence type="ECO:0000313" key="1">
    <source>
        <dbReference type="EMBL" id="KAL3576310.1"/>
    </source>
</evidence>
<dbReference type="EMBL" id="RCHU02000011">
    <property type="protein sequence ID" value="KAL3576310.1"/>
    <property type="molecule type" value="Genomic_DNA"/>
</dbReference>
<proteinExistence type="predicted"/>
<accession>A0ACC4BD58</accession>
<keyword evidence="2" id="KW-1185">Reference proteome</keyword>
<gene>
    <name evidence="1" type="ORF">D5086_021593</name>
</gene>
<evidence type="ECO:0000313" key="2">
    <source>
        <dbReference type="Proteomes" id="UP000309997"/>
    </source>
</evidence>
<protein>
    <submittedName>
        <fullName evidence="1">Uncharacterized protein</fullName>
    </submittedName>
</protein>
<comment type="caution">
    <text evidence="1">The sequence shown here is derived from an EMBL/GenBank/DDBJ whole genome shotgun (WGS) entry which is preliminary data.</text>
</comment>
<name>A0ACC4BD58_POPAL</name>
<organism evidence="1 2">
    <name type="scientific">Populus alba</name>
    <name type="common">White poplar</name>
    <dbReference type="NCBI Taxonomy" id="43335"/>
    <lineage>
        <taxon>Eukaryota</taxon>
        <taxon>Viridiplantae</taxon>
        <taxon>Streptophyta</taxon>
        <taxon>Embryophyta</taxon>
        <taxon>Tracheophyta</taxon>
        <taxon>Spermatophyta</taxon>
        <taxon>Magnoliopsida</taxon>
        <taxon>eudicotyledons</taxon>
        <taxon>Gunneridae</taxon>
        <taxon>Pentapetalae</taxon>
        <taxon>rosids</taxon>
        <taxon>fabids</taxon>
        <taxon>Malpighiales</taxon>
        <taxon>Salicaceae</taxon>
        <taxon>Saliceae</taxon>
        <taxon>Populus</taxon>
    </lineage>
</organism>
<reference evidence="1 2" key="1">
    <citation type="journal article" date="2024" name="Plant Biotechnol. J.">
        <title>Genome and CRISPR/Cas9 system of a widespread forest tree (Populus alba) in the world.</title>
        <authorList>
            <person name="Liu Y.J."/>
            <person name="Jiang P.F."/>
            <person name="Han X.M."/>
            <person name="Li X.Y."/>
            <person name="Wang H.M."/>
            <person name="Wang Y.J."/>
            <person name="Wang X.X."/>
            <person name="Zeng Q.Y."/>
        </authorList>
    </citation>
    <scope>NUCLEOTIDE SEQUENCE [LARGE SCALE GENOMIC DNA]</scope>
    <source>
        <strain evidence="2">cv. PAL-ZL1</strain>
    </source>
</reference>
<dbReference type="Proteomes" id="UP000309997">
    <property type="component" value="Unassembled WGS sequence"/>
</dbReference>
<sequence length="85" mass="9624">MAGSETISQKVRLECSTAAVEATYVYDVVKQYLYLKLFFETQHHNSERASASFPLVKDSLRTPYDLGYMIRALVPSLSHNSCSQM</sequence>